<organism evidence="1 2">
    <name type="scientific">Mycobacteroides abscessus</name>
    <dbReference type="NCBI Taxonomy" id="36809"/>
    <lineage>
        <taxon>Bacteria</taxon>
        <taxon>Bacillati</taxon>
        <taxon>Actinomycetota</taxon>
        <taxon>Actinomycetes</taxon>
        <taxon>Mycobacteriales</taxon>
        <taxon>Mycobacteriaceae</taxon>
        <taxon>Mycobacteroides</taxon>
    </lineage>
</organism>
<reference evidence="1 2" key="1">
    <citation type="submission" date="2018-08" db="EMBL/GenBank/DDBJ databases">
        <title>Linezolid Resistance in Mycobacterium abscessus: MIC Distribution and Comprehensive Investigation of Resistance Mechanisms.</title>
        <authorList>
            <person name="Ye M."/>
            <person name="Xu L."/>
            <person name="Zou Y."/>
            <person name="Li B."/>
            <person name="Guo Q."/>
            <person name="Zhang Y."/>
            <person name="Zhan M."/>
            <person name="Xu B."/>
            <person name="Yu F."/>
            <person name="Zhang Z."/>
            <person name="Chu H."/>
        </authorList>
    </citation>
    <scope>NUCLEOTIDE SEQUENCE [LARGE SCALE GENOMIC DNA]</scope>
    <source>
        <strain evidence="1 2">G143</strain>
    </source>
</reference>
<keyword evidence="1" id="KW-0418">Kinase</keyword>
<evidence type="ECO:0000313" key="2">
    <source>
        <dbReference type="Proteomes" id="UP000284557"/>
    </source>
</evidence>
<dbReference type="EMBL" id="QXBN01000012">
    <property type="protein sequence ID" value="RIT36728.1"/>
    <property type="molecule type" value="Genomic_DNA"/>
</dbReference>
<protein>
    <submittedName>
        <fullName evidence="1">Histidine kinase</fullName>
    </submittedName>
</protein>
<dbReference type="SUPFAM" id="SSF55874">
    <property type="entry name" value="ATPase domain of HSP90 chaperone/DNA topoisomerase II/histidine kinase"/>
    <property type="match status" value="1"/>
</dbReference>
<dbReference type="Proteomes" id="UP000284557">
    <property type="component" value="Unassembled WGS sequence"/>
</dbReference>
<dbReference type="AlphaFoldDB" id="A0ABD7HNB0"/>
<dbReference type="GO" id="GO:0016301">
    <property type="term" value="F:kinase activity"/>
    <property type="evidence" value="ECO:0007669"/>
    <property type="project" value="UniProtKB-KW"/>
</dbReference>
<keyword evidence="1" id="KW-0808">Transferase</keyword>
<proteinExistence type="predicted"/>
<dbReference type="InterPro" id="IPR036890">
    <property type="entry name" value="HATPase_C_sf"/>
</dbReference>
<dbReference type="Gene3D" id="3.30.565.10">
    <property type="entry name" value="Histidine kinase-like ATPase, C-terminal domain"/>
    <property type="match status" value="1"/>
</dbReference>
<sequence length="682" mass="72098">MRIAEPVSTVVSTAGELSTMRSRVDPEGARRMMEMLVNLYADRRLAVAREYVSNAVDATRVAGSSEPVAVTTPTLIEPNLVVTDRGSGMSIAEVEATFLAFAASSKRDSNDMIGGLGVGAKSAWALAESFLVDTVKDGRRTTVRAARNLEHQVLVSGVATDLPNGTTVIVPVEVGSDGDVWRCVVNEVASAHDEGLVLVDGKPVESLGGGLTRIGPVSCRRVERSDRSMPSVVVRSGGTLFSSVPEVTKRVVGTTGLVGCVLELPIGSFDHTPSRESVIASTRTLAAADAALRQYRVAYEALAQRIAKLAVTDVAAAADLRADTLGAVGTTNMLPIPFQVGVPAHSEAWTVRTSSGRPRWERVGIGGDVFDAAAARAQFKSTVVVTGVPAGRVLSRFATFLAKKHPYVRRVIGVPEGQETLELDVFGAGGRKVAQRWHVGAQTKGIAAHYTFEQWTAALAASRGTRAAVGGYACVVVDRDGGAPRSEVLSGSEIAALGLPVVYTHETPPIQPASVRPASVMVRLGKRKPGPLLAAVPTAITVDVWLERQFEAVTAGWSQAQQLAGIYLSSWQCEYCQPVFEVGVAALAGHAAVHPQHALLTQIAEIVQAAETMTEAQAAALRGLHGCSTAVAQLAKIEALKTKLVLAYPLLLHLSRWDDKEICAHYTRYITHTPPAVSSNAA</sequence>
<comment type="caution">
    <text evidence="1">The sequence shown here is derived from an EMBL/GenBank/DDBJ whole genome shotgun (WGS) entry which is preliminary data.</text>
</comment>
<gene>
    <name evidence="1" type="ORF">D2E76_15820</name>
</gene>
<accession>A0ABD7HNB0</accession>
<evidence type="ECO:0000313" key="1">
    <source>
        <dbReference type="EMBL" id="RIT36728.1"/>
    </source>
</evidence>
<name>A0ABD7HNB0_9MYCO</name>
<dbReference type="Pfam" id="PF13589">
    <property type="entry name" value="HATPase_c_3"/>
    <property type="match status" value="1"/>
</dbReference>